<evidence type="ECO:0000313" key="1">
    <source>
        <dbReference type="EMBL" id="ASV29254.1"/>
    </source>
</evidence>
<dbReference type="Proteomes" id="UP000215244">
    <property type="component" value="Chromosome"/>
</dbReference>
<dbReference type="RefSeq" id="WP_094995887.1">
    <property type="nucleotide sequence ID" value="NZ_BMJL01000001.1"/>
</dbReference>
<dbReference type="KEGG" id="marb:CJ263_02890"/>
<proteinExistence type="predicted"/>
<organism evidence="1 2">
    <name type="scientific">Maribacter cobaltidurans</name>
    <dbReference type="NCBI Taxonomy" id="1178778"/>
    <lineage>
        <taxon>Bacteria</taxon>
        <taxon>Pseudomonadati</taxon>
        <taxon>Bacteroidota</taxon>
        <taxon>Flavobacteriia</taxon>
        <taxon>Flavobacteriales</taxon>
        <taxon>Flavobacteriaceae</taxon>
        <taxon>Maribacter</taxon>
    </lineage>
</organism>
<dbReference type="EMBL" id="CP022957">
    <property type="protein sequence ID" value="ASV29254.1"/>
    <property type="molecule type" value="Genomic_DNA"/>
</dbReference>
<name>A0A223V1L6_9FLAO</name>
<evidence type="ECO:0000313" key="2">
    <source>
        <dbReference type="Proteomes" id="UP000215244"/>
    </source>
</evidence>
<reference evidence="1 2" key="1">
    <citation type="submission" date="2017-08" db="EMBL/GenBank/DDBJ databases">
        <title>The complete genome sequence of Maribacter sp. B1, isolated from deep-sea sediment.</title>
        <authorList>
            <person name="Wu Y.-H."/>
            <person name="Cheng H."/>
            <person name="Xu X.-W."/>
        </authorList>
    </citation>
    <scope>NUCLEOTIDE SEQUENCE [LARGE SCALE GENOMIC DNA]</scope>
    <source>
        <strain evidence="1 2">B1</strain>
    </source>
</reference>
<accession>A0A223V1L6</accession>
<sequence>MNAKWCVGTLIIILALMGLNQEHSKASNQQISLQFTDVAVASETTHDEVLSAITKKLAFLGVDDIEIIENDGSHVNIRYYSDIDAEGVKEFLSQDLPMSLTYDDDFPSDFPKEELPENYNLVVSDLHQYTQNGLNLKGNLVPIQKQVGSGFSNPVILQFNKALVVGPNVIDRVAFNIHKNIALAIDYTSHNIPEVRAGPYFCGKS</sequence>
<dbReference type="OrthoDB" id="1144910at2"/>
<keyword evidence="2" id="KW-1185">Reference proteome</keyword>
<protein>
    <submittedName>
        <fullName evidence="1">Uncharacterized protein</fullName>
    </submittedName>
</protein>
<gene>
    <name evidence="1" type="ORF">CJ263_02890</name>
</gene>
<dbReference type="AlphaFoldDB" id="A0A223V1L6"/>